<comment type="similarity">
    <text evidence="2">Belongs to the MAK10 family.</text>
</comment>
<dbReference type="EMBL" id="BTGD01000001">
    <property type="protein sequence ID" value="GMM53498.1"/>
    <property type="molecule type" value="Genomic_DNA"/>
</dbReference>
<organism evidence="6 7">
    <name type="scientific">Maudiozyma humilis</name>
    <name type="common">Sour dough yeast</name>
    <name type="synonym">Kazachstania humilis</name>
    <dbReference type="NCBI Taxonomy" id="51915"/>
    <lineage>
        <taxon>Eukaryota</taxon>
        <taxon>Fungi</taxon>
        <taxon>Dikarya</taxon>
        <taxon>Ascomycota</taxon>
        <taxon>Saccharomycotina</taxon>
        <taxon>Saccharomycetes</taxon>
        <taxon>Saccharomycetales</taxon>
        <taxon>Saccharomycetaceae</taxon>
        <taxon>Maudiozyma</taxon>
    </lineage>
</organism>
<dbReference type="AlphaFoldDB" id="A0AAV5RQJ4"/>
<dbReference type="Proteomes" id="UP001377567">
    <property type="component" value="Unassembled WGS sequence"/>
</dbReference>
<dbReference type="Pfam" id="PF25789">
    <property type="entry name" value="TPR_NAA35"/>
    <property type="match status" value="1"/>
</dbReference>
<dbReference type="InterPro" id="IPR057983">
    <property type="entry name" value="NAA35-like_N"/>
</dbReference>
<dbReference type="PANTHER" id="PTHR21373:SF0">
    <property type="entry name" value="N-ALPHA-ACETYLTRANSFERASE 35, NATC AUXILIARY SUBUNIT"/>
    <property type="match status" value="1"/>
</dbReference>
<protein>
    <submittedName>
        <fullName evidence="6">Mak10 protein</fullName>
    </submittedName>
</protein>
<dbReference type="GO" id="GO:0031417">
    <property type="term" value="C:NatC complex"/>
    <property type="evidence" value="ECO:0007669"/>
    <property type="project" value="InterPro"/>
</dbReference>
<sequence>MDQPFAETHTQTQMDGLASVLSGLQVQPKGQWPPSDMLCSVKELLQQQCAQLNAEDIVKERGFDLFEGTHSLEINNEKLDSHLIELSPDEVDFDCAVAYPVDSAADDGQCNWQYVTAVLDRLARLIVTWVSEYQSLPTTVLSCRYVEHVLVQIARGKSGDHAYISTGNEFHDNVLNAGVLGVCYFGAFVKKLLRGGGIFEEEDLNFNSMGLDGFDNMPQRSVVRQLLASALHMVQSADIPQDDNRSRLAGLLQLIDCLVQMDQYLTEYATDKQPLRELATVATALDALPPHNYKVPSGSFSMRIQKTMSNQFPPKTLVQPASSFCEYTRIARDFMKVLDVHSAESSFEMTQFAFFFNKNEQVHVLARGLFPLVMIRDDSTFLGKYTFPDAFKMHLQGFSLAGSRASDALDSEPFRSLIDPISQEALSALFEWYQNNAQNTARYRQGYNRQLLLWDSVQAQFESLETNFAGSEEDMVSQNPGDPGVPLMPFASWAFVMKTISMIEFVLKGFDLDVYKPFESFNMFWFTFYLTQQLDACLVKVDVFVQSKIDSIHAINKRMKKQKAGEKKEKLRAQYHEAMEKQMPDLQRNKLYLKYLMCHNDMTKCLSLYEAFQFGLLKSYGVIDTKSPSASKFVNDKLIHDLRFKPFSSIGVPELPSYEVFQEVLGGFVISEPMFKSKVTKTEAFMNEQLKSASNSIDAILKCIKAKDKGGQMFTGTGLIAEDATIYYERLAKTIDSLAENNKSIINTLGASANAELAKKFHVELALTPGLSGYYPLMKLVPTKPRAKK</sequence>
<name>A0AAV5RQJ4_MAUHU</name>
<dbReference type="PANTHER" id="PTHR21373">
    <property type="entry name" value="GLUCOSE REPRESSIBLE PROTEIN MAK10"/>
    <property type="match status" value="1"/>
</dbReference>
<accession>A0AAV5RQJ4</accession>
<feature type="domain" description="NAA35-like TPR repeats" evidence="5">
    <location>
        <begin position="338"/>
        <end position="699"/>
    </location>
</feature>
<proteinExistence type="inferred from homology"/>
<comment type="subcellular location">
    <subcellularLocation>
        <location evidence="1">Cytoplasm</location>
    </subcellularLocation>
</comment>
<reference evidence="6 7" key="1">
    <citation type="journal article" date="2023" name="Elife">
        <title>Identification of key yeast species and microbe-microbe interactions impacting larval growth of Drosophila in the wild.</title>
        <authorList>
            <person name="Mure A."/>
            <person name="Sugiura Y."/>
            <person name="Maeda R."/>
            <person name="Honda K."/>
            <person name="Sakurai N."/>
            <person name="Takahashi Y."/>
            <person name="Watada M."/>
            <person name="Katoh T."/>
            <person name="Gotoh A."/>
            <person name="Gotoh Y."/>
            <person name="Taniguchi I."/>
            <person name="Nakamura K."/>
            <person name="Hayashi T."/>
            <person name="Katayama T."/>
            <person name="Uemura T."/>
            <person name="Hattori Y."/>
        </authorList>
    </citation>
    <scope>NUCLEOTIDE SEQUENCE [LARGE SCALE GENOMIC DNA]</scope>
    <source>
        <strain evidence="6 7">KH-74</strain>
    </source>
</reference>
<gene>
    <name evidence="6" type="ORF">DAKH74_001140</name>
</gene>
<evidence type="ECO:0000259" key="4">
    <source>
        <dbReference type="Pfam" id="PF04112"/>
    </source>
</evidence>
<evidence type="ECO:0000259" key="5">
    <source>
        <dbReference type="Pfam" id="PF25789"/>
    </source>
</evidence>
<dbReference type="InterPro" id="IPR057982">
    <property type="entry name" value="TPR_NAA35"/>
</dbReference>
<keyword evidence="3" id="KW-0963">Cytoplasm</keyword>
<evidence type="ECO:0000313" key="7">
    <source>
        <dbReference type="Proteomes" id="UP001377567"/>
    </source>
</evidence>
<comment type="caution">
    <text evidence="6">The sequence shown here is derived from an EMBL/GenBank/DDBJ whole genome shotgun (WGS) entry which is preliminary data.</text>
</comment>
<dbReference type="InterPro" id="IPR007244">
    <property type="entry name" value="Naa35_N"/>
</dbReference>
<evidence type="ECO:0000256" key="2">
    <source>
        <dbReference type="ARBA" id="ARBA00006289"/>
    </source>
</evidence>
<keyword evidence="7" id="KW-1185">Reference proteome</keyword>
<evidence type="ECO:0000256" key="3">
    <source>
        <dbReference type="ARBA" id="ARBA00022490"/>
    </source>
</evidence>
<evidence type="ECO:0000256" key="1">
    <source>
        <dbReference type="ARBA" id="ARBA00004496"/>
    </source>
</evidence>
<dbReference type="Pfam" id="PF04112">
    <property type="entry name" value="Mak10"/>
    <property type="match status" value="1"/>
</dbReference>
<feature type="domain" description="NAA35-like N-terminal" evidence="4">
    <location>
        <begin position="55"/>
        <end position="222"/>
    </location>
</feature>
<evidence type="ECO:0000313" key="6">
    <source>
        <dbReference type="EMBL" id="GMM53498.1"/>
    </source>
</evidence>